<evidence type="ECO:0000256" key="2">
    <source>
        <dbReference type="ARBA" id="ARBA00022840"/>
    </source>
</evidence>
<dbReference type="CDD" id="cd03221">
    <property type="entry name" value="ABCF_EF-3"/>
    <property type="match status" value="1"/>
</dbReference>
<sequence>MITATGLELRAGSRILLSDTTLRVQPGDRIGLVGRNGAGKTTTLKVLAGEGQPYAGQIDQRSAIGYLPQDPRTGDLEVTGRDRVLSARGLDVLMSQMQEIEARLAEDADEKLVRRYGALEDQFAALGGYAAEAEAARICANLGLPDRALAQTIGTLSGGQRRRIELARILFRDAGENGGGILLLDEPTNHLDADSITWLRGFLANHKGGLIVISHDGALLESVVNKVWF</sequence>
<dbReference type="PROSITE" id="PS50893">
    <property type="entry name" value="ABC_TRANSPORTER_2"/>
    <property type="match status" value="1"/>
</dbReference>
<protein>
    <submittedName>
        <fullName evidence="4">ABC-F family ATP-binding cassette domain-containing protein</fullName>
    </submittedName>
</protein>
<dbReference type="RefSeq" id="WP_203178724.1">
    <property type="nucleotide sequence ID" value="NZ_JAEVHM010000278.1"/>
</dbReference>
<feature type="domain" description="ABC transporter" evidence="3">
    <location>
        <begin position="2"/>
        <end position="229"/>
    </location>
</feature>
<name>A0ABS1Y1V2_9ACTN</name>
<reference evidence="4 5" key="1">
    <citation type="submission" date="2021-01" db="EMBL/GenBank/DDBJ databases">
        <title>Draft genome sequence of Micromonospora sp. strain STR1_7.</title>
        <authorList>
            <person name="Karlyshev A."/>
            <person name="Jawad R."/>
        </authorList>
    </citation>
    <scope>NUCLEOTIDE SEQUENCE [LARGE SCALE GENOMIC DNA]</scope>
    <source>
        <strain evidence="4 5">STR1-7</strain>
    </source>
</reference>
<evidence type="ECO:0000256" key="1">
    <source>
        <dbReference type="ARBA" id="ARBA00022741"/>
    </source>
</evidence>
<evidence type="ECO:0000259" key="3">
    <source>
        <dbReference type="PROSITE" id="PS50893"/>
    </source>
</evidence>
<dbReference type="InterPro" id="IPR003439">
    <property type="entry name" value="ABC_transporter-like_ATP-bd"/>
</dbReference>
<keyword evidence="5" id="KW-1185">Reference proteome</keyword>
<dbReference type="PANTHER" id="PTHR42855:SF2">
    <property type="entry name" value="DRUG RESISTANCE ABC TRANSPORTER,ATP-BINDING PROTEIN"/>
    <property type="match status" value="1"/>
</dbReference>
<evidence type="ECO:0000313" key="5">
    <source>
        <dbReference type="Proteomes" id="UP000601027"/>
    </source>
</evidence>
<dbReference type="Gene3D" id="3.40.50.300">
    <property type="entry name" value="P-loop containing nucleotide triphosphate hydrolases"/>
    <property type="match status" value="1"/>
</dbReference>
<dbReference type="InterPro" id="IPR027417">
    <property type="entry name" value="P-loop_NTPase"/>
</dbReference>
<gene>
    <name evidence="4" type="ORF">JNW91_29240</name>
</gene>
<keyword evidence="1" id="KW-0547">Nucleotide-binding</keyword>
<dbReference type="GO" id="GO:0005524">
    <property type="term" value="F:ATP binding"/>
    <property type="evidence" value="ECO:0007669"/>
    <property type="project" value="UniProtKB-KW"/>
</dbReference>
<dbReference type="EMBL" id="JAEVHM010000278">
    <property type="protein sequence ID" value="MBM0235500.1"/>
    <property type="molecule type" value="Genomic_DNA"/>
</dbReference>
<dbReference type="InterPro" id="IPR017871">
    <property type="entry name" value="ABC_transporter-like_CS"/>
</dbReference>
<dbReference type="SUPFAM" id="SSF52540">
    <property type="entry name" value="P-loop containing nucleoside triphosphate hydrolases"/>
    <property type="match status" value="1"/>
</dbReference>
<dbReference type="PANTHER" id="PTHR42855">
    <property type="entry name" value="ABC TRANSPORTER ATP-BINDING SUBUNIT"/>
    <property type="match status" value="1"/>
</dbReference>
<keyword evidence="2 4" id="KW-0067">ATP-binding</keyword>
<dbReference type="Proteomes" id="UP000601027">
    <property type="component" value="Unassembled WGS sequence"/>
</dbReference>
<dbReference type="PROSITE" id="PS00211">
    <property type="entry name" value="ABC_TRANSPORTER_1"/>
    <property type="match status" value="1"/>
</dbReference>
<comment type="caution">
    <text evidence="4">The sequence shown here is derived from an EMBL/GenBank/DDBJ whole genome shotgun (WGS) entry which is preliminary data.</text>
</comment>
<dbReference type="SMART" id="SM00382">
    <property type="entry name" value="AAA"/>
    <property type="match status" value="1"/>
</dbReference>
<feature type="non-terminal residue" evidence="4">
    <location>
        <position position="229"/>
    </location>
</feature>
<accession>A0ABS1Y1V2</accession>
<organism evidence="4 5">
    <name type="scientific">Micromonospora parastrephiae</name>
    <dbReference type="NCBI Taxonomy" id="2806101"/>
    <lineage>
        <taxon>Bacteria</taxon>
        <taxon>Bacillati</taxon>
        <taxon>Actinomycetota</taxon>
        <taxon>Actinomycetes</taxon>
        <taxon>Micromonosporales</taxon>
        <taxon>Micromonosporaceae</taxon>
        <taxon>Micromonospora</taxon>
    </lineage>
</organism>
<proteinExistence type="predicted"/>
<dbReference type="Pfam" id="PF00005">
    <property type="entry name" value="ABC_tran"/>
    <property type="match status" value="1"/>
</dbReference>
<dbReference type="InterPro" id="IPR003593">
    <property type="entry name" value="AAA+_ATPase"/>
</dbReference>
<evidence type="ECO:0000313" key="4">
    <source>
        <dbReference type="EMBL" id="MBM0235500.1"/>
    </source>
</evidence>
<dbReference type="InterPro" id="IPR051309">
    <property type="entry name" value="ABCF_ATPase"/>
</dbReference>